<dbReference type="GO" id="GO:0006532">
    <property type="term" value="P:aspartate biosynthetic process"/>
    <property type="evidence" value="ECO:0007669"/>
    <property type="project" value="TreeGrafter"/>
</dbReference>
<name>A0A9P5CM80_CRYP1</name>
<keyword evidence="6" id="KW-0663">Pyridoxal phosphate</keyword>
<dbReference type="Proteomes" id="UP000803844">
    <property type="component" value="Unassembled WGS sequence"/>
</dbReference>
<evidence type="ECO:0000259" key="8">
    <source>
        <dbReference type="Pfam" id="PF00155"/>
    </source>
</evidence>
<evidence type="ECO:0000256" key="4">
    <source>
        <dbReference type="ARBA" id="ARBA00022576"/>
    </source>
</evidence>
<reference evidence="9" key="1">
    <citation type="journal article" date="2020" name="Phytopathology">
        <title>Genome sequence of the chestnut blight fungus Cryphonectria parasitica EP155: A fundamental resource for an archetypical invasive plant pathogen.</title>
        <authorList>
            <person name="Crouch J.A."/>
            <person name="Dawe A."/>
            <person name="Aerts A."/>
            <person name="Barry K."/>
            <person name="Churchill A.C.L."/>
            <person name="Grimwood J."/>
            <person name="Hillman B."/>
            <person name="Milgroom M.G."/>
            <person name="Pangilinan J."/>
            <person name="Smith M."/>
            <person name="Salamov A."/>
            <person name="Schmutz J."/>
            <person name="Yadav J."/>
            <person name="Grigoriev I.V."/>
            <person name="Nuss D."/>
        </authorList>
    </citation>
    <scope>NUCLEOTIDE SEQUENCE</scope>
    <source>
        <strain evidence="9">EP155</strain>
    </source>
</reference>
<dbReference type="PROSITE" id="PS00105">
    <property type="entry name" value="AA_TRANSFER_CLASS_1"/>
    <property type="match status" value="1"/>
</dbReference>
<dbReference type="PRINTS" id="PR00799">
    <property type="entry name" value="TRANSAMINASE"/>
</dbReference>
<dbReference type="GeneID" id="63834733"/>
<dbReference type="InterPro" id="IPR004838">
    <property type="entry name" value="NHTrfase_class1_PyrdxlP-BS"/>
</dbReference>
<dbReference type="InterPro" id="IPR000796">
    <property type="entry name" value="Asp_trans"/>
</dbReference>
<dbReference type="GO" id="GO:0004069">
    <property type="term" value="F:L-aspartate:2-oxoglutarate aminotransferase activity"/>
    <property type="evidence" value="ECO:0007669"/>
    <property type="project" value="UniProtKB-EC"/>
</dbReference>
<dbReference type="Pfam" id="PF00155">
    <property type="entry name" value="Aminotran_1_2"/>
    <property type="match status" value="1"/>
</dbReference>
<dbReference type="EC" id="2.6.1.1" evidence="7"/>
<dbReference type="InterPro" id="IPR004839">
    <property type="entry name" value="Aminotransferase_I/II_large"/>
</dbReference>
<dbReference type="FunFam" id="3.40.640.10:FF:000066">
    <property type="entry name" value="Aspartate aminotransferase"/>
    <property type="match status" value="1"/>
</dbReference>
<dbReference type="FunFam" id="3.90.1150.10:FF:000001">
    <property type="entry name" value="Aspartate aminotransferase"/>
    <property type="match status" value="1"/>
</dbReference>
<comment type="cofactor">
    <cofactor evidence="1">
        <name>pyridoxal 5'-phosphate</name>
        <dbReference type="ChEBI" id="CHEBI:597326"/>
    </cofactor>
</comment>
<accession>A0A9P5CM80</accession>
<feature type="domain" description="Aminotransferase class I/classII large" evidence="8">
    <location>
        <begin position="36"/>
        <end position="403"/>
    </location>
</feature>
<dbReference type="NCBIfam" id="NF006719">
    <property type="entry name" value="PRK09257.1"/>
    <property type="match status" value="1"/>
</dbReference>
<dbReference type="EMBL" id="MU032350">
    <property type="protein sequence ID" value="KAF3762590.1"/>
    <property type="molecule type" value="Genomic_DNA"/>
</dbReference>
<dbReference type="InterPro" id="IPR015421">
    <property type="entry name" value="PyrdxlP-dep_Trfase_major"/>
</dbReference>
<evidence type="ECO:0000313" key="9">
    <source>
        <dbReference type="EMBL" id="KAF3762590.1"/>
    </source>
</evidence>
<dbReference type="AlphaFoldDB" id="A0A9P5CM80"/>
<comment type="miscellaneous">
    <text evidence="7">In eukaryotes there are cytoplasmic, mitochondrial and chloroplastic isozymes.</text>
</comment>
<keyword evidence="4 7" id="KW-0032">Aminotransferase</keyword>
<evidence type="ECO:0000256" key="1">
    <source>
        <dbReference type="ARBA" id="ARBA00001933"/>
    </source>
</evidence>
<dbReference type="InterPro" id="IPR015422">
    <property type="entry name" value="PyrdxlP-dep_Trfase_small"/>
</dbReference>
<dbReference type="SUPFAM" id="SSF53383">
    <property type="entry name" value="PLP-dependent transferases"/>
    <property type="match status" value="1"/>
</dbReference>
<dbReference type="OrthoDB" id="550424at2759"/>
<dbReference type="CDD" id="cd00609">
    <property type="entry name" value="AAT_like"/>
    <property type="match status" value="1"/>
</dbReference>
<comment type="similarity">
    <text evidence="2">Belongs to the class-I pyridoxal-phosphate-dependent aminotransferase family.</text>
</comment>
<dbReference type="InterPro" id="IPR015424">
    <property type="entry name" value="PyrdxlP-dep_Trfase"/>
</dbReference>
<evidence type="ECO:0000256" key="6">
    <source>
        <dbReference type="ARBA" id="ARBA00022898"/>
    </source>
</evidence>
<dbReference type="Gene3D" id="3.40.640.10">
    <property type="entry name" value="Type I PLP-dependent aspartate aminotransferase-like (Major domain)"/>
    <property type="match status" value="1"/>
</dbReference>
<comment type="caution">
    <text evidence="9">The sequence shown here is derived from an EMBL/GenBank/DDBJ whole genome shotgun (WGS) entry which is preliminary data.</text>
</comment>
<evidence type="ECO:0000256" key="5">
    <source>
        <dbReference type="ARBA" id="ARBA00022679"/>
    </source>
</evidence>
<dbReference type="GO" id="GO:0005829">
    <property type="term" value="C:cytosol"/>
    <property type="evidence" value="ECO:0007669"/>
    <property type="project" value="TreeGrafter"/>
</dbReference>
<comment type="subunit">
    <text evidence="3 7">Homodimer.</text>
</comment>
<proteinExistence type="inferred from homology"/>
<evidence type="ECO:0000313" key="10">
    <source>
        <dbReference type="Proteomes" id="UP000803844"/>
    </source>
</evidence>
<gene>
    <name evidence="9" type="ORF">M406DRAFT_263625</name>
</gene>
<evidence type="ECO:0000256" key="7">
    <source>
        <dbReference type="RuleBase" id="RU000480"/>
    </source>
</evidence>
<dbReference type="GO" id="GO:0030170">
    <property type="term" value="F:pyridoxal phosphate binding"/>
    <property type="evidence" value="ECO:0007669"/>
    <property type="project" value="InterPro"/>
</dbReference>
<comment type="catalytic activity">
    <reaction evidence="7">
        <text>L-aspartate + 2-oxoglutarate = oxaloacetate + L-glutamate</text>
        <dbReference type="Rhea" id="RHEA:21824"/>
        <dbReference type="ChEBI" id="CHEBI:16452"/>
        <dbReference type="ChEBI" id="CHEBI:16810"/>
        <dbReference type="ChEBI" id="CHEBI:29985"/>
        <dbReference type="ChEBI" id="CHEBI:29991"/>
        <dbReference type="EC" id="2.6.1.1"/>
    </reaction>
</comment>
<dbReference type="RefSeq" id="XP_040773569.1">
    <property type="nucleotide sequence ID" value="XM_040917604.1"/>
</dbReference>
<keyword evidence="5 7" id="KW-0808">Transferase</keyword>
<dbReference type="PANTHER" id="PTHR11879:SF20">
    <property type="entry name" value="ASPARTATE AMINOTRANSFERASE"/>
    <property type="match status" value="1"/>
</dbReference>
<dbReference type="Gene3D" id="3.90.1150.10">
    <property type="entry name" value="Aspartate Aminotransferase, domain 1"/>
    <property type="match status" value="1"/>
</dbReference>
<dbReference type="PANTHER" id="PTHR11879">
    <property type="entry name" value="ASPARTATE AMINOTRANSFERASE"/>
    <property type="match status" value="1"/>
</dbReference>
<keyword evidence="10" id="KW-1185">Reference proteome</keyword>
<protein>
    <recommendedName>
        <fullName evidence="7">Aspartate aminotransferase</fullName>
        <ecNumber evidence="7">2.6.1.1</ecNumber>
    </recommendedName>
</protein>
<organism evidence="9 10">
    <name type="scientific">Cryphonectria parasitica (strain ATCC 38755 / EP155)</name>
    <dbReference type="NCBI Taxonomy" id="660469"/>
    <lineage>
        <taxon>Eukaryota</taxon>
        <taxon>Fungi</taxon>
        <taxon>Dikarya</taxon>
        <taxon>Ascomycota</taxon>
        <taxon>Pezizomycotina</taxon>
        <taxon>Sordariomycetes</taxon>
        <taxon>Sordariomycetidae</taxon>
        <taxon>Diaporthales</taxon>
        <taxon>Cryphonectriaceae</taxon>
        <taxon>Cryphonectria-Endothia species complex</taxon>
        <taxon>Cryphonectria</taxon>
    </lineage>
</organism>
<sequence length="436" mass="47658">MGSIDQSSSVFSPIKAIPYDEAYRVTAALAADKTADKVDLGAGVYKADDGKSWTLPSVKEAISRLPDDHTYIPQAGLAPFIKGAQSLLFGELSEEQQSRISSIQTVSGTHACHVGTMFLIKNGLKPKNVFISDPSWMNHALIWECADSSINRKLYPYYHAATKSLDFEGMTACLENESVPGDVVILQTCAHNPTGLDPTKEQWMAIADLCERRKLFPFFDCAYQGFATGNFDEDAWAVRYFASRPSMELGVAQSFSKNFGLYGERVGAFHILASDGAVKPAVQSRLVRVVRSEVSSGTAFGSRIVTIVLGDESLKQQFLEENKAMSSRIKSMRAALLRELELLGTPGNWSHITSQIGMFSYTGLTAQQVQILQEKHHIFLFSSGRASISGLNSTNVKRVAEAIHSVVAEVDHNLGICSDPASTYVKGFIQAHKQVS</sequence>
<evidence type="ECO:0000256" key="3">
    <source>
        <dbReference type="ARBA" id="ARBA00011738"/>
    </source>
</evidence>
<evidence type="ECO:0000256" key="2">
    <source>
        <dbReference type="ARBA" id="ARBA00007441"/>
    </source>
</evidence>